<accession>A0A9X4BL31</accession>
<keyword evidence="6" id="KW-1185">Reference proteome</keyword>
<dbReference type="SMART" id="SM00342">
    <property type="entry name" value="HTH_ARAC"/>
    <property type="match status" value="1"/>
</dbReference>
<dbReference type="PANTHER" id="PTHR46796">
    <property type="entry name" value="HTH-TYPE TRANSCRIPTIONAL ACTIVATOR RHAS-RELATED"/>
    <property type="match status" value="1"/>
</dbReference>
<name>A0A9X4BL31_9GAMM</name>
<dbReference type="AlphaFoldDB" id="A0A9X4BL31"/>
<dbReference type="InterPro" id="IPR020449">
    <property type="entry name" value="Tscrpt_reg_AraC-type_HTH"/>
</dbReference>
<evidence type="ECO:0000256" key="2">
    <source>
        <dbReference type="ARBA" id="ARBA00023125"/>
    </source>
</evidence>
<keyword evidence="2" id="KW-0238">DNA-binding</keyword>
<dbReference type="InterPro" id="IPR009057">
    <property type="entry name" value="Homeodomain-like_sf"/>
</dbReference>
<dbReference type="InterPro" id="IPR050204">
    <property type="entry name" value="AraC_XylS_family_regulators"/>
</dbReference>
<evidence type="ECO:0000259" key="4">
    <source>
        <dbReference type="PROSITE" id="PS01124"/>
    </source>
</evidence>
<dbReference type="GO" id="GO:0003700">
    <property type="term" value="F:DNA-binding transcription factor activity"/>
    <property type="evidence" value="ECO:0007669"/>
    <property type="project" value="InterPro"/>
</dbReference>
<dbReference type="GO" id="GO:0043565">
    <property type="term" value="F:sequence-specific DNA binding"/>
    <property type="evidence" value="ECO:0007669"/>
    <property type="project" value="InterPro"/>
</dbReference>
<dbReference type="InterPro" id="IPR035965">
    <property type="entry name" value="PAS-like_dom_sf"/>
</dbReference>
<dbReference type="EMBL" id="JAOVZO020000018">
    <property type="protein sequence ID" value="MDC8013799.1"/>
    <property type="molecule type" value="Genomic_DNA"/>
</dbReference>
<evidence type="ECO:0000313" key="6">
    <source>
        <dbReference type="Proteomes" id="UP001139971"/>
    </source>
</evidence>
<dbReference type="RefSeq" id="WP_272841993.1">
    <property type="nucleotide sequence ID" value="NZ_JAOVZO020000018.1"/>
</dbReference>
<reference evidence="5" key="1">
    <citation type="submission" date="2023-02" db="EMBL/GenBank/DDBJ databases">
        <title>Tahibacter soli sp. nov. isolated from soil.</title>
        <authorList>
            <person name="Baek J.H."/>
            <person name="Lee J.K."/>
            <person name="Choi D.G."/>
            <person name="Jeon C.O."/>
        </authorList>
    </citation>
    <scope>NUCLEOTIDE SEQUENCE</scope>
    <source>
        <strain evidence="5">BL</strain>
    </source>
</reference>
<proteinExistence type="predicted"/>
<evidence type="ECO:0000256" key="3">
    <source>
        <dbReference type="ARBA" id="ARBA00023163"/>
    </source>
</evidence>
<evidence type="ECO:0000313" key="5">
    <source>
        <dbReference type="EMBL" id="MDC8013799.1"/>
    </source>
</evidence>
<dbReference type="PRINTS" id="PR00032">
    <property type="entry name" value="HTHARAC"/>
</dbReference>
<dbReference type="SUPFAM" id="SSF55785">
    <property type="entry name" value="PYP-like sensor domain (PAS domain)"/>
    <property type="match status" value="1"/>
</dbReference>
<dbReference type="Gene3D" id="3.30.450.20">
    <property type="entry name" value="PAS domain"/>
    <property type="match status" value="1"/>
</dbReference>
<dbReference type="Pfam" id="PF12833">
    <property type="entry name" value="HTH_18"/>
    <property type="match status" value="1"/>
</dbReference>
<comment type="caution">
    <text evidence="5">The sequence shown here is derived from an EMBL/GenBank/DDBJ whole genome shotgun (WGS) entry which is preliminary data.</text>
</comment>
<keyword evidence="1" id="KW-0805">Transcription regulation</keyword>
<protein>
    <submittedName>
        <fullName evidence="5">Helix-turn-helix domain-containing protein</fullName>
    </submittedName>
</protein>
<dbReference type="PROSITE" id="PS01124">
    <property type="entry name" value="HTH_ARAC_FAMILY_2"/>
    <property type="match status" value="1"/>
</dbReference>
<dbReference type="Proteomes" id="UP001139971">
    <property type="component" value="Unassembled WGS sequence"/>
</dbReference>
<evidence type="ECO:0000256" key="1">
    <source>
        <dbReference type="ARBA" id="ARBA00023015"/>
    </source>
</evidence>
<dbReference type="SUPFAM" id="SSF46689">
    <property type="entry name" value="Homeodomain-like"/>
    <property type="match status" value="2"/>
</dbReference>
<dbReference type="Pfam" id="PF08448">
    <property type="entry name" value="PAS_4"/>
    <property type="match status" value="1"/>
</dbReference>
<gene>
    <name evidence="5" type="ORF">OD750_014750</name>
</gene>
<dbReference type="InterPro" id="IPR018060">
    <property type="entry name" value="HTH_AraC"/>
</dbReference>
<dbReference type="InterPro" id="IPR018062">
    <property type="entry name" value="HTH_AraC-typ_CS"/>
</dbReference>
<sequence length="275" mass="29650">MTSIFSGPDAGASRDRGFAAPVLPVPMSSVSWSMHTASAVAERLFDCAQDTLFFVKNRDARYVAVNRTLVERCGARAKSDLIGRTARDLFPSAFGAACYAQDLAVLDDGVELHDRLQQLPHADGGASWCVSYKFPLLEEGRVVGLCGICKLIAAVDAGADGYANVARALDFIRQHYAEPIRIDALARVAGLGTRRLERLLKRLFDRTPMQLVANTRAEAAARLLVRRDVGLAQVAAVCGYSDQSAFTRQFKAVTGATPAAYRASRIATAAARERG</sequence>
<dbReference type="Gene3D" id="1.10.10.60">
    <property type="entry name" value="Homeodomain-like"/>
    <property type="match status" value="1"/>
</dbReference>
<organism evidence="5 6">
    <name type="scientific">Tahibacter soli</name>
    <dbReference type="NCBI Taxonomy" id="2983605"/>
    <lineage>
        <taxon>Bacteria</taxon>
        <taxon>Pseudomonadati</taxon>
        <taxon>Pseudomonadota</taxon>
        <taxon>Gammaproteobacteria</taxon>
        <taxon>Lysobacterales</taxon>
        <taxon>Rhodanobacteraceae</taxon>
        <taxon>Tahibacter</taxon>
    </lineage>
</organism>
<dbReference type="InterPro" id="IPR013656">
    <property type="entry name" value="PAS_4"/>
</dbReference>
<feature type="domain" description="HTH araC/xylS-type" evidence="4">
    <location>
        <begin position="166"/>
        <end position="264"/>
    </location>
</feature>
<dbReference type="PROSITE" id="PS00041">
    <property type="entry name" value="HTH_ARAC_FAMILY_1"/>
    <property type="match status" value="1"/>
</dbReference>
<dbReference type="PANTHER" id="PTHR46796:SF13">
    <property type="entry name" value="HTH-TYPE TRANSCRIPTIONAL ACTIVATOR RHAS"/>
    <property type="match status" value="1"/>
</dbReference>
<keyword evidence="3" id="KW-0804">Transcription</keyword>